<dbReference type="Gene3D" id="1.20.1740.10">
    <property type="entry name" value="Amino acid/polyamine transporter I"/>
    <property type="match status" value="1"/>
</dbReference>
<reference evidence="9 10" key="1">
    <citation type="submission" date="2020-07" db="EMBL/GenBank/DDBJ databases">
        <title>Thermoactinomyces phylogeny.</title>
        <authorList>
            <person name="Dunlap C."/>
        </authorList>
    </citation>
    <scope>NUCLEOTIDE SEQUENCE [LARGE SCALE GENOMIC DNA]</scope>
    <source>
        <strain evidence="9 10">AMNI-1</strain>
    </source>
</reference>
<feature type="transmembrane region" description="Helical" evidence="8">
    <location>
        <begin position="274"/>
        <end position="294"/>
    </location>
</feature>
<accession>A0A7W2ARB3</accession>
<keyword evidence="5 8" id="KW-0812">Transmembrane</keyword>
<dbReference type="GO" id="GO:0016020">
    <property type="term" value="C:membrane"/>
    <property type="evidence" value="ECO:0007669"/>
    <property type="project" value="UniProtKB-SubCell"/>
</dbReference>
<dbReference type="Proteomes" id="UP000538292">
    <property type="component" value="Unassembled WGS sequence"/>
</dbReference>
<feature type="transmembrane region" description="Helical" evidence="8">
    <location>
        <begin position="335"/>
        <end position="358"/>
    </location>
</feature>
<evidence type="ECO:0000256" key="1">
    <source>
        <dbReference type="ARBA" id="ARBA00004141"/>
    </source>
</evidence>
<evidence type="ECO:0000256" key="8">
    <source>
        <dbReference type="SAM" id="Phobius"/>
    </source>
</evidence>
<evidence type="ECO:0000256" key="7">
    <source>
        <dbReference type="ARBA" id="ARBA00023136"/>
    </source>
</evidence>
<dbReference type="PANTHER" id="PTHR34975:SF2">
    <property type="entry name" value="SPORE GERMINATION PROTEIN A2"/>
    <property type="match status" value="1"/>
</dbReference>
<sequence>MIQRQKRQLTTIQTAFFTISIILGMGVLTLPRTITEGTQTPDGWISVILAGIIFLVWGRLIILLNRYYPDLTFFQYMPLILGKWLGNLVNLIFILYMILTASYQLRGLSAVTFLYLLPTTPDMVKILIFIFVAIYLINGGIIPIARICEILLPITLIVFAFVLLLSFRVFDPQHIRPVMGLGIEPVLKGTPGAVLAITGFEMMLILNAYMEQKKQAWKVMVASIAIPSVFYIVIYVATIGGLGMDQVLTLAFPTLELLRSYEITGILFERYESFMLAVWIMQIFTTYVGVHYFASLGFSQMTGKNIQYFIYGLAPLHFLISAIPNNLNEVFKLGDIYSCIELFVVLVAVPAALGVAWLKKRLSSSWKK</sequence>
<evidence type="ECO:0000256" key="2">
    <source>
        <dbReference type="ARBA" id="ARBA00007998"/>
    </source>
</evidence>
<keyword evidence="7 8" id="KW-0472">Membrane</keyword>
<evidence type="ECO:0000313" key="9">
    <source>
        <dbReference type="EMBL" id="MBA4602809.1"/>
    </source>
</evidence>
<gene>
    <name evidence="9" type="ORF">H2C83_10880</name>
</gene>
<dbReference type="GO" id="GO:0009847">
    <property type="term" value="P:spore germination"/>
    <property type="evidence" value="ECO:0007669"/>
    <property type="project" value="InterPro"/>
</dbReference>
<evidence type="ECO:0000256" key="5">
    <source>
        <dbReference type="ARBA" id="ARBA00022692"/>
    </source>
</evidence>
<evidence type="ECO:0000313" key="10">
    <source>
        <dbReference type="Proteomes" id="UP000538292"/>
    </source>
</evidence>
<evidence type="ECO:0000256" key="3">
    <source>
        <dbReference type="ARBA" id="ARBA00022448"/>
    </source>
</evidence>
<feature type="transmembrane region" description="Helical" evidence="8">
    <location>
        <begin position="306"/>
        <end position="323"/>
    </location>
</feature>
<name>A0A7W2ARB3_9BACL</name>
<keyword evidence="4" id="KW-0309">Germination</keyword>
<protein>
    <submittedName>
        <fullName evidence="9">GerAB/ArcD/ProY family transporter</fullName>
    </submittedName>
</protein>
<keyword evidence="6 8" id="KW-1133">Transmembrane helix</keyword>
<feature type="transmembrane region" description="Helical" evidence="8">
    <location>
        <begin position="123"/>
        <end position="143"/>
    </location>
</feature>
<feature type="transmembrane region" description="Helical" evidence="8">
    <location>
        <begin position="150"/>
        <end position="170"/>
    </location>
</feature>
<dbReference type="EMBL" id="JACEOL010000035">
    <property type="protein sequence ID" value="MBA4602809.1"/>
    <property type="molecule type" value="Genomic_DNA"/>
</dbReference>
<keyword evidence="3" id="KW-0813">Transport</keyword>
<comment type="subcellular location">
    <subcellularLocation>
        <location evidence="1">Membrane</location>
        <topology evidence="1">Multi-pass membrane protein</topology>
    </subcellularLocation>
</comment>
<evidence type="ECO:0000256" key="4">
    <source>
        <dbReference type="ARBA" id="ARBA00022544"/>
    </source>
</evidence>
<feature type="transmembrane region" description="Helical" evidence="8">
    <location>
        <begin position="190"/>
        <end position="209"/>
    </location>
</feature>
<organism evidence="9 10">
    <name type="scientific">Thermoactinomyces mirandus</name>
    <dbReference type="NCBI Taxonomy" id="2756294"/>
    <lineage>
        <taxon>Bacteria</taxon>
        <taxon>Bacillati</taxon>
        <taxon>Bacillota</taxon>
        <taxon>Bacilli</taxon>
        <taxon>Bacillales</taxon>
        <taxon>Thermoactinomycetaceae</taxon>
        <taxon>Thermoactinomyces</taxon>
    </lineage>
</organism>
<proteinExistence type="inferred from homology"/>
<comment type="caution">
    <text evidence="9">The sequence shown here is derived from an EMBL/GenBank/DDBJ whole genome shotgun (WGS) entry which is preliminary data.</text>
</comment>
<comment type="similarity">
    <text evidence="2">Belongs to the amino acid-polyamine-organocation (APC) superfamily. Spore germination protein (SGP) (TC 2.A.3.9) family.</text>
</comment>
<dbReference type="InterPro" id="IPR004761">
    <property type="entry name" value="Spore_GerAB"/>
</dbReference>
<feature type="transmembrane region" description="Helical" evidence="8">
    <location>
        <begin position="43"/>
        <end position="64"/>
    </location>
</feature>
<feature type="transmembrane region" description="Helical" evidence="8">
    <location>
        <begin position="221"/>
        <end position="244"/>
    </location>
</feature>
<dbReference type="RefSeq" id="WP_181740728.1">
    <property type="nucleotide sequence ID" value="NZ_JACEOL010000035.1"/>
</dbReference>
<dbReference type="NCBIfam" id="TIGR00912">
    <property type="entry name" value="2A0309"/>
    <property type="match status" value="1"/>
</dbReference>
<dbReference type="AlphaFoldDB" id="A0A7W2ARB3"/>
<evidence type="ECO:0000256" key="6">
    <source>
        <dbReference type="ARBA" id="ARBA00022989"/>
    </source>
</evidence>
<feature type="transmembrane region" description="Helical" evidence="8">
    <location>
        <begin position="12"/>
        <end position="31"/>
    </location>
</feature>
<dbReference type="PANTHER" id="PTHR34975">
    <property type="entry name" value="SPORE GERMINATION PROTEIN A2"/>
    <property type="match status" value="1"/>
</dbReference>
<dbReference type="Pfam" id="PF03845">
    <property type="entry name" value="Spore_permease"/>
    <property type="match status" value="1"/>
</dbReference>
<feature type="transmembrane region" description="Helical" evidence="8">
    <location>
        <begin position="84"/>
        <end position="103"/>
    </location>
</feature>
<keyword evidence="10" id="KW-1185">Reference proteome</keyword>